<gene>
    <name evidence="1" type="ORF">DSO57_1022702</name>
</gene>
<protein>
    <submittedName>
        <fullName evidence="1">Uncharacterized protein</fullName>
    </submittedName>
</protein>
<comment type="caution">
    <text evidence="1">The sequence shown here is derived from an EMBL/GenBank/DDBJ whole genome shotgun (WGS) entry which is preliminary data.</text>
</comment>
<evidence type="ECO:0000313" key="1">
    <source>
        <dbReference type="EMBL" id="KAJ9088477.1"/>
    </source>
</evidence>
<keyword evidence="2" id="KW-1185">Reference proteome</keyword>
<reference evidence="1" key="1">
    <citation type="submission" date="2022-04" db="EMBL/GenBank/DDBJ databases">
        <title>Genome of the entomopathogenic fungus Entomophthora muscae.</title>
        <authorList>
            <person name="Elya C."/>
            <person name="Lovett B.R."/>
            <person name="Lee E."/>
            <person name="Macias A.M."/>
            <person name="Hajek A.E."/>
            <person name="De Bivort B.L."/>
            <person name="Kasson M.T."/>
            <person name="De Fine Licht H.H."/>
            <person name="Stajich J.E."/>
        </authorList>
    </citation>
    <scope>NUCLEOTIDE SEQUENCE</scope>
    <source>
        <strain evidence="1">Berkeley</strain>
    </source>
</reference>
<sequence>MSDKPVKTKGPSPDIHFAFRSLKSLELVKALPTPTTPQADFQVYSGEARALKYDQEGNNLAYATATNVVVVDAATHQTKITIPHPDVLDLSLSPRGNFVITWQRTSKNEDGSAKENLFVYEVLSGKAVARFIQKGYGQWEPQWTWDEGFMARMVTNEVHVYDKQKLVSGAKSTSFKLHIDGLGDFSLSPGRSSYIAAFLPEKKGAPAAVRLYSVPNFKSPIATKSFYKADKVQMTWNELGTSLLVLTQTEVDKTGKSYYGESNLYYLAVAGNFDCRVPLDKEGPIHDVVWSPSSKEFAVSYGFMPAKTTIFDHRANVVHSFGELPRNYIRFSPHGRYLLLGGFGNLNGMLDVWDRQSLTKVCTVDGSGSAYCEWMPDGRHILTATLSPRLRVDNGFKLWHSSGVMIHEESHNELYQVAIRPRPVSLFPFRTQGAASPPPKPCASAASRPVASKPAGAYRPPHARNAPEKVGLPSGASTDSKAKNSTKNTKSKLPPGAAPVEVVAKPAVDPEIAQKRVRALQKKLKQINALVEKVANGEKLDADQVSKINQKADVLQELESLSIGNKA</sequence>
<dbReference type="Proteomes" id="UP001165960">
    <property type="component" value="Unassembled WGS sequence"/>
</dbReference>
<organism evidence="1 2">
    <name type="scientific">Entomophthora muscae</name>
    <dbReference type="NCBI Taxonomy" id="34485"/>
    <lineage>
        <taxon>Eukaryota</taxon>
        <taxon>Fungi</taxon>
        <taxon>Fungi incertae sedis</taxon>
        <taxon>Zoopagomycota</taxon>
        <taxon>Entomophthoromycotina</taxon>
        <taxon>Entomophthoromycetes</taxon>
        <taxon>Entomophthorales</taxon>
        <taxon>Entomophthoraceae</taxon>
        <taxon>Entomophthora</taxon>
    </lineage>
</organism>
<proteinExistence type="predicted"/>
<dbReference type="EMBL" id="QTSX02000115">
    <property type="protein sequence ID" value="KAJ9088477.1"/>
    <property type="molecule type" value="Genomic_DNA"/>
</dbReference>
<name>A0ACC2UNG5_9FUNG</name>
<accession>A0ACC2UNG5</accession>
<evidence type="ECO:0000313" key="2">
    <source>
        <dbReference type="Proteomes" id="UP001165960"/>
    </source>
</evidence>